<reference evidence="2 3" key="1">
    <citation type="journal article" date="2019" name="G3 (Bethesda)">
        <title>Sequencing of a Wild Apple (Malus baccata) Genome Unravels the Differences Between Cultivated and Wild Apple Species Regarding Disease Resistance and Cold Tolerance.</title>
        <authorList>
            <person name="Chen X."/>
        </authorList>
    </citation>
    <scope>NUCLEOTIDE SEQUENCE [LARGE SCALE GENOMIC DNA]</scope>
    <source>
        <strain evidence="3">cv. Shandingzi</strain>
        <tissue evidence="2">Leaves</tissue>
    </source>
</reference>
<dbReference type="EMBL" id="VIEB01000293">
    <property type="protein sequence ID" value="TQD96389.1"/>
    <property type="molecule type" value="Genomic_DNA"/>
</dbReference>
<feature type="compositionally biased region" description="Basic and acidic residues" evidence="1">
    <location>
        <begin position="99"/>
        <end position="108"/>
    </location>
</feature>
<gene>
    <name evidence="2" type="ORF">C1H46_018023</name>
</gene>
<sequence length="130" mass="14424">MTLSRLPPKRGQIKVKIVSRLVKLVVRIVSKARERGSALLTLLSHQNYKKLSHSHFLCTPKSTPMTLSRLPPKRGQIKVKIVSRLVKLVVRIVSKARERAASKARETAEPPYKGGDTRCAGAYAAGERSN</sequence>
<organism evidence="2 3">
    <name type="scientific">Malus baccata</name>
    <name type="common">Siberian crab apple</name>
    <name type="synonym">Pyrus baccata</name>
    <dbReference type="NCBI Taxonomy" id="106549"/>
    <lineage>
        <taxon>Eukaryota</taxon>
        <taxon>Viridiplantae</taxon>
        <taxon>Streptophyta</taxon>
        <taxon>Embryophyta</taxon>
        <taxon>Tracheophyta</taxon>
        <taxon>Spermatophyta</taxon>
        <taxon>Magnoliopsida</taxon>
        <taxon>eudicotyledons</taxon>
        <taxon>Gunneridae</taxon>
        <taxon>Pentapetalae</taxon>
        <taxon>rosids</taxon>
        <taxon>fabids</taxon>
        <taxon>Rosales</taxon>
        <taxon>Rosaceae</taxon>
        <taxon>Amygdaloideae</taxon>
        <taxon>Maleae</taxon>
        <taxon>Malus</taxon>
    </lineage>
</organism>
<dbReference type="PANTHER" id="PTHR37721">
    <property type="entry name" value="OS05G0464200 PROTEIN"/>
    <property type="match status" value="1"/>
</dbReference>
<evidence type="ECO:0000313" key="2">
    <source>
        <dbReference type="EMBL" id="TQD96389.1"/>
    </source>
</evidence>
<protein>
    <submittedName>
        <fullName evidence="2">Uncharacterized protein</fullName>
    </submittedName>
</protein>
<evidence type="ECO:0000256" key="1">
    <source>
        <dbReference type="SAM" id="MobiDB-lite"/>
    </source>
</evidence>
<proteinExistence type="predicted"/>
<name>A0A540MD82_MALBA</name>
<feature type="region of interest" description="Disordered" evidence="1">
    <location>
        <begin position="99"/>
        <end position="130"/>
    </location>
</feature>
<comment type="caution">
    <text evidence="2">The sequence shown here is derived from an EMBL/GenBank/DDBJ whole genome shotgun (WGS) entry which is preliminary data.</text>
</comment>
<dbReference type="Proteomes" id="UP000315295">
    <property type="component" value="Unassembled WGS sequence"/>
</dbReference>
<dbReference type="AlphaFoldDB" id="A0A540MD82"/>
<keyword evidence="3" id="KW-1185">Reference proteome</keyword>
<accession>A0A540MD82</accession>
<dbReference type="PANTHER" id="PTHR37721:SF1">
    <property type="entry name" value="OS05G0464200 PROTEIN"/>
    <property type="match status" value="1"/>
</dbReference>
<evidence type="ECO:0000313" key="3">
    <source>
        <dbReference type="Proteomes" id="UP000315295"/>
    </source>
</evidence>